<evidence type="ECO:0000259" key="10">
    <source>
        <dbReference type="PROSITE" id="PS51296"/>
    </source>
</evidence>
<dbReference type="Pfam" id="PF14759">
    <property type="entry name" value="Reductase_C"/>
    <property type="match status" value="1"/>
</dbReference>
<organism evidence="11 12">
    <name type="scientific">Sipha flava</name>
    <name type="common">yellow sugarcane aphid</name>
    <dbReference type="NCBI Taxonomy" id="143950"/>
    <lineage>
        <taxon>Eukaryota</taxon>
        <taxon>Metazoa</taxon>
        <taxon>Ecdysozoa</taxon>
        <taxon>Arthropoda</taxon>
        <taxon>Hexapoda</taxon>
        <taxon>Insecta</taxon>
        <taxon>Pterygota</taxon>
        <taxon>Neoptera</taxon>
        <taxon>Paraneoptera</taxon>
        <taxon>Hemiptera</taxon>
        <taxon>Sternorrhyncha</taxon>
        <taxon>Aphidomorpha</taxon>
        <taxon>Aphidoidea</taxon>
        <taxon>Aphididae</taxon>
        <taxon>Sipha</taxon>
    </lineage>
</organism>
<dbReference type="InterPro" id="IPR036922">
    <property type="entry name" value="Rieske_2Fe-2S_sf"/>
</dbReference>
<dbReference type="GeneID" id="112685753"/>
<keyword evidence="7" id="KW-0560">Oxidoreductase</keyword>
<dbReference type="Pfam" id="PF07992">
    <property type="entry name" value="Pyr_redox_2"/>
    <property type="match status" value="1"/>
</dbReference>
<keyword evidence="5" id="KW-0479">Metal-binding</keyword>
<evidence type="ECO:0000313" key="12">
    <source>
        <dbReference type="RefSeq" id="XP_025413510.1"/>
    </source>
</evidence>
<evidence type="ECO:0000256" key="9">
    <source>
        <dbReference type="ARBA" id="ARBA00023014"/>
    </source>
</evidence>
<keyword evidence="8" id="KW-0408">Iron</keyword>
<dbReference type="PROSITE" id="PS51296">
    <property type="entry name" value="RIESKE"/>
    <property type="match status" value="1"/>
</dbReference>
<sequence length="564" mass="61631">MLFSRRLVFRSSIHSQLHVICRTMSGPSDDIIEQIVCKESDITNNGMQEFEVGNNGNKVLIVKQKNEFYALGSKCSHYGAPLVKGALGDGTVRCPWHGACFNLKTGDIEDYPGLDSIPSFKVTVTNGNVKVSVKKCALENSKHVKPLTKRNLENKCTFVVVGCGPAGTCCAEKLRQEGFDGRLIMITKENYLPYDRTKLSKALSADVNSILLRSQEFYNSGNVEVLTKTTIESIDTNKKIIYLSNNEPISFDAMFIASGMTPRSTPEVSKYDNVFTLRTVDNANKISQSLSSDCHLVIIGTSFIGMEVAAAAKAKVKSVHVIGRSDVPFKESLGTEMGERVQELFESKGVVFHMKASVKNYIGYNNRLSEIELADGQKLKADVCIMATGSKTNTEFLSGSGITLNPSNGTIEVDENLETNVEGIFSGGDVANAPVYSANTKASLGHWQLATYHGKIAALQMLGKKTPIKSVPFFWTALFGTSIRFAGYNRGYTDVIINGDLENLKAVIYYCKGNDVVAVATVGSDPIAAQFADLLRSGKTLNKNQAIDNKWLTEEEDAVMCTRL</sequence>
<evidence type="ECO:0000313" key="11">
    <source>
        <dbReference type="Proteomes" id="UP000694846"/>
    </source>
</evidence>
<dbReference type="SUPFAM" id="SSF55424">
    <property type="entry name" value="FAD/NAD-linked reductases, dimerisation (C-terminal) domain"/>
    <property type="match status" value="1"/>
</dbReference>
<dbReference type="PANTHER" id="PTHR43557">
    <property type="entry name" value="APOPTOSIS-INDUCING FACTOR 1"/>
    <property type="match status" value="1"/>
</dbReference>
<keyword evidence="9" id="KW-0411">Iron-sulfur</keyword>
<dbReference type="InterPro" id="IPR050446">
    <property type="entry name" value="FAD-oxidoreductase/Apoptosis"/>
</dbReference>
<dbReference type="Gene3D" id="3.30.390.30">
    <property type="match status" value="1"/>
</dbReference>
<comment type="cofactor">
    <cofactor evidence="1">
        <name>FAD</name>
        <dbReference type="ChEBI" id="CHEBI:57692"/>
    </cofactor>
</comment>
<evidence type="ECO:0000256" key="4">
    <source>
        <dbReference type="ARBA" id="ARBA00022714"/>
    </source>
</evidence>
<dbReference type="GO" id="GO:0005737">
    <property type="term" value="C:cytoplasm"/>
    <property type="evidence" value="ECO:0007669"/>
    <property type="project" value="TreeGrafter"/>
</dbReference>
<dbReference type="InterPro" id="IPR028202">
    <property type="entry name" value="Reductase_C"/>
</dbReference>
<dbReference type="InterPro" id="IPR036188">
    <property type="entry name" value="FAD/NAD-bd_sf"/>
</dbReference>
<accession>A0A8B8FT31</accession>
<dbReference type="Proteomes" id="UP000694846">
    <property type="component" value="Unplaced"/>
</dbReference>
<dbReference type="SUPFAM" id="SSF51905">
    <property type="entry name" value="FAD/NAD(P)-binding domain"/>
    <property type="match status" value="1"/>
</dbReference>
<gene>
    <name evidence="12" type="primary">LOC112685753</name>
</gene>
<proteinExistence type="inferred from homology"/>
<keyword evidence="6" id="KW-0274">FAD</keyword>
<dbReference type="AlphaFoldDB" id="A0A8B8FT31"/>
<evidence type="ECO:0000256" key="8">
    <source>
        <dbReference type="ARBA" id="ARBA00023004"/>
    </source>
</evidence>
<evidence type="ECO:0000256" key="2">
    <source>
        <dbReference type="ARBA" id="ARBA00006442"/>
    </source>
</evidence>
<protein>
    <submittedName>
        <fullName evidence="12">Apoptosis-inducing factor 3-like isoform X1</fullName>
    </submittedName>
</protein>
<keyword evidence="11" id="KW-1185">Reference proteome</keyword>
<dbReference type="CDD" id="cd03478">
    <property type="entry name" value="Rieske_AIFL_N"/>
    <property type="match status" value="1"/>
</dbReference>
<dbReference type="GO" id="GO:0046872">
    <property type="term" value="F:metal ion binding"/>
    <property type="evidence" value="ECO:0007669"/>
    <property type="project" value="UniProtKB-KW"/>
</dbReference>
<keyword evidence="4" id="KW-0001">2Fe-2S</keyword>
<dbReference type="PRINTS" id="PR00368">
    <property type="entry name" value="FADPNR"/>
</dbReference>
<dbReference type="Pfam" id="PF00355">
    <property type="entry name" value="Rieske"/>
    <property type="match status" value="1"/>
</dbReference>
<evidence type="ECO:0000256" key="5">
    <source>
        <dbReference type="ARBA" id="ARBA00022723"/>
    </source>
</evidence>
<dbReference type="InterPro" id="IPR023753">
    <property type="entry name" value="FAD/NAD-binding_dom"/>
</dbReference>
<evidence type="ECO:0000256" key="6">
    <source>
        <dbReference type="ARBA" id="ARBA00022827"/>
    </source>
</evidence>
<dbReference type="GO" id="GO:0051537">
    <property type="term" value="F:2 iron, 2 sulfur cluster binding"/>
    <property type="evidence" value="ECO:0007669"/>
    <property type="project" value="UniProtKB-KW"/>
</dbReference>
<dbReference type="PRINTS" id="PR00469">
    <property type="entry name" value="PNDRDTASEII"/>
</dbReference>
<name>A0A8B8FT31_9HEMI</name>
<dbReference type="Gene3D" id="3.50.50.60">
    <property type="entry name" value="FAD/NAD(P)-binding domain"/>
    <property type="match status" value="2"/>
</dbReference>
<comment type="similarity">
    <text evidence="2">Belongs to the FAD-dependent oxidoreductase family.</text>
</comment>
<dbReference type="FunFam" id="2.102.10.10:FF:000003">
    <property type="entry name" value="apoptosis-inducing factor 3 isoform X2"/>
    <property type="match status" value="1"/>
</dbReference>
<evidence type="ECO:0000256" key="1">
    <source>
        <dbReference type="ARBA" id="ARBA00001974"/>
    </source>
</evidence>
<dbReference type="GO" id="GO:0016651">
    <property type="term" value="F:oxidoreductase activity, acting on NAD(P)H"/>
    <property type="evidence" value="ECO:0007669"/>
    <property type="project" value="TreeGrafter"/>
</dbReference>
<evidence type="ECO:0000256" key="3">
    <source>
        <dbReference type="ARBA" id="ARBA00022630"/>
    </source>
</evidence>
<dbReference type="PANTHER" id="PTHR43557:SF2">
    <property type="entry name" value="RIESKE DOMAIN-CONTAINING PROTEIN-RELATED"/>
    <property type="match status" value="1"/>
</dbReference>
<feature type="domain" description="Rieske" evidence="10">
    <location>
        <begin position="34"/>
        <end position="131"/>
    </location>
</feature>
<dbReference type="InterPro" id="IPR017941">
    <property type="entry name" value="Rieske_2Fe-2S"/>
</dbReference>
<dbReference type="SUPFAM" id="SSF50022">
    <property type="entry name" value="ISP domain"/>
    <property type="match status" value="1"/>
</dbReference>
<dbReference type="OrthoDB" id="432169at2759"/>
<dbReference type="Gene3D" id="2.102.10.10">
    <property type="entry name" value="Rieske [2Fe-2S] iron-sulphur domain"/>
    <property type="match status" value="1"/>
</dbReference>
<keyword evidence="3" id="KW-0285">Flavoprotein</keyword>
<reference evidence="12" key="1">
    <citation type="submission" date="2025-08" db="UniProtKB">
        <authorList>
            <consortium name="RefSeq"/>
        </authorList>
    </citation>
    <scope>IDENTIFICATION</scope>
    <source>
        <tissue evidence="12">Whole body</tissue>
    </source>
</reference>
<dbReference type="InterPro" id="IPR016156">
    <property type="entry name" value="FAD/NAD-linked_Rdtase_dimer_sf"/>
</dbReference>
<dbReference type="RefSeq" id="XP_025413510.1">
    <property type="nucleotide sequence ID" value="XM_025557725.1"/>
</dbReference>
<evidence type="ECO:0000256" key="7">
    <source>
        <dbReference type="ARBA" id="ARBA00023002"/>
    </source>
</evidence>